<dbReference type="KEGG" id="lak:106155101"/>
<dbReference type="RefSeq" id="XP_013385217.1">
    <property type="nucleotide sequence ID" value="XM_013529763.2"/>
</dbReference>
<evidence type="ECO:0000256" key="2">
    <source>
        <dbReference type="SAM" id="SignalP"/>
    </source>
</evidence>
<accession>A0A1S3HGN6</accession>
<dbReference type="Proteomes" id="UP000085678">
    <property type="component" value="Unplaced"/>
</dbReference>
<dbReference type="AlphaFoldDB" id="A0A1S3HGN6"/>
<reference evidence="4" key="1">
    <citation type="submission" date="2025-08" db="UniProtKB">
        <authorList>
            <consortium name="RefSeq"/>
        </authorList>
    </citation>
    <scope>IDENTIFICATION</scope>
    <source>
        <tissue evidence="4">Gonads</tissue>
    </source>
</reference>
<sequence>MTAKALVSFAALVAFATQYGSARECRFCQFINMRYSGLPKIEGMDFDKLLPSSVPGMNDTACHDGTSTETMPCGDNPCLTADLQVDISASVPIGEGNSISYGMVLTMVMRMCGTAGATGCSPLTMDTRMGPPQGPNNEQQTIRDLLAQMAQNMNQSVTPALSGQQCMCDSDGCNSAKSTMSLVDVAPTTTAAATTGSPDTATKGDKNGGASPHSAIYCFVLMVLIAAFSM</sequence>
<feature type="chain" id="PRO_5010208161" evidence="2">
    <location>
        <begin position="23"/>
        <end position="230"/>
    </location>
</feature>
<feature type="compositionally biased region" description="Low complexity" evidence="1">
    <location>
        <begin position="190"/>
        <end position="201"/>
    </location>
</feature>
<dbReference type="GeneID" id="106155101"/>
<dbReference type="InParanoid" id="A0A1S3HGN6"/>
<proteinExistence type="predicted"/>
<name>A0A1S3HGN6_LINAN</name>
<evidence type="ECO:0000256" key="1">
    <source>
        <dbReference type="SAM" id="MobiDB-lite"/>
    </source>
</evidence>
<evidence type="ECO:0000313" key="4">
    <source>
        <dbReference type="RefSeq" id="XP_013385217.1"/>
    </source>
</evidence>
<protein>
    <submittedName>
        <fullName evidence="4">Uncharacterized protein LOC106155101 isoform X1</fullName>
    </submittedName>
</protein>
<organism evidence="3 4">
    <name type="scientific">Lingula anatina</name>
    <name type="common">Brachiopod</name>
    <name type="synonym">Lingula unguis</name>
    <dbReference type="NCBI Taxonomy" id="7574"/>
    <lineage>
        <taxon>Eukaryota</taxon>
        <taxon>Metazoa</taxon>
        <taxon>Spiralia</taxon>
        <taxon>Lophotrochozoa</taxon>
        <taxon>Brachiopoda</taxon>
        <taxon>Linguliformea</taxon>
        <taxon>Lingulata</taxon>
        <taxon>Lingulida</taxon>
        <taxon>Linguloidea</taxon>
        <taxon>Lingulidae</taxon>
        <taxon>Lingula</taxon>
    </lineage>
</organism>
<evidence type="ECO:0000313" key="3">
    <source>
        <dbReference type="Proteomes" id="UP000085678"/>
    </source>
</evidence>
<feature type="signal peptide" evidence="2">
    <location>
        <begin position="1"/>
        <end position="22"/>
    </location>
</feature>
<feature type="region of interest" description="Disordered" evidence="1">
    <location>
        <begin position="190"/>
        <end position="209"/>
    </location>
</feature>
<keyword evidence="2" id="KW-0732">Signal</keyword>
<keyword evidence="3" id="KW-1185">Reference proteome</keyword>
<gene>
    <name evidence="4" type="primary">LOC106155101</name>
</gene>